<dbReference type="Pfam" id="PF02518">
    <property type="entry name" value="HATPase_c"/>
    <property type="match status" value="1"/>
</dbReference>
<keyword evidence="4" id="KW-0808">Transferase</keyword>
<feature type="domain" description="GAF" evidence="10">
    <location>
        <begin position="171"/>
        <end position="320"/>
    </location>
</feature>
<dbReference type="InterPro" id="IPR036890">
    <property type="entry name" value="HATPase_C_sf"/>
</dbReference>
<dbReference type="SUPFAM" id="SSF55781">
    <property type="entry name" value="GAF domain-like"/>
    <property type="match status" value="1"/>
</dbReference>
<dbReference type="RefSeq" id="WP_051576744.1">
    <property type="nucleotide sequence ID" value="NZ_JACKVC010000032.1"/>
</dbReference>
<dbReference type="Gene3D" id="3.30.450.40">
    <property type="match status" value="1"/>
</dbReference>
<gene>
    <name evidence="12" type="ORF">ABFW12_25125</name>
    <name evidence="11" type="ORF">H5P34_31660</name>
</gene>
<dbReference type="InterPro" id="IPR003018">
    <property type="entry name" value="GAF"/>
</dbReference>
<name>A0AAW5TEC2_9MYCO</name>
<evidence type="ECO:0000256" key="6">
    <source>
        <dbReference type="ARBA" id="ARBA00022777"/>
    </source>
</evidence>
<evidence type="ECO:0000313" key="13">
    <source>
        <dbReference type="Proteomes" id="UP001141659"/>
    </source>
</evidence>
<evidence type="ECO:0000256" key="7">
    <source>
        <dbReference type="ARBA" id="ARBA00022840"/>
    </source>
</evidence>
<keyword evidence="7" id="KW-0067">ATP-binding</keyword>
<dbReference type="PANTHER" id="PTHR24421:SF10">
    <property type="entry name" value="NITRATE_NITRITE SENSOR PROTEIN NARQ"/>
    <property type="match status" value="1"/>
</dbReference>
<evidence type="ECO:0000256" key="9">
    <source>
        <dbReference type="SAM" id="Phobius"/>
    </source>
</evidence>
<dbReference type="InterPro" id="IPR029016">
    <property type="entry name" value="GAF-like_dom_sf"/>
</dbReference>
<evidence type="ECO:0000313" key="14">
    <source>
        <dbReference type="Proteomes" id="UP001558474"/>
    </source>
</evidence>
<organism evidence="11 13">
    <name type="scientific">Mycolicibacterium porcinum</name>
    <dbReference type="NCBI Taxonomy" id="39693"/>
    <lineage>
        <taxon>Bacteria</taxon>
        <taxon>Bacillati</taxon>
        <taxon>Actinomycetota</taxon>
        <taxon>Actinomycetes</taxon>
        <taxon>Mycobacteriales</taxon>
        <taxon>Mycobacteriaceae</taxon>
        <taxon>Mycolicibacterium</taxon>
    </lineage>
</organism>
<evidence type="ECO:0000256" key="2">
    <source>
        <dbReference type="ARBA" id="ARBA00012438"/>
    </source>
</evidence>
<dbReference type="EMBL" id="JACKVC010000032">
    <property type="protein sequence ID" value="MCV7392616.1"/>
    <property type="molecule type" value="Genomic_DNA"/>
</dbReference>
<comment type="caution">
    <text evidence="11">The sequence shown here is derived from an EMBL/GenBank/DDBJ whole genome shotgun (WGS) entry which is preliminary data.</text>
</comment>
<dbReference type="InterPro" id="IPR003594">
    <property type="entry name" value="HATPase_dom"/>
</dbReference>
<evidence type="ECO:0000256" key="3">
    <source>
        <dbReference type="ARBA" id="ARBA00022553"/>
    </source>
</evidence>
<dbReference type="GO" id="GO:0016020">
    <property type="term" value="C:membrane"/>
    <property type="evidence" value="ECO:0007669"/>
    <property type="project" value="InterPro"/>
</dbReference>
<dbReference type="Proteomes" id="UP001558474">
    <property type="component" value="Unassembled WGS sequence"/>
</dbReference>
<keyword evidence="9" id="KW-0472">Membrane</keyword>
<keyword evidence="9" id="KW-1133">Transmembrane helix</keyword>
<keyword evidence="5" id="KW-0547">Nucleotide-binding</keyword>
<evidence type="ECO:0000313" key="11">
    <source>
        <dbReference type="EMBL" id="MCV7392616.1"/>
    </source>
</evidence>
<evidence type="ECO:0000256" key="1">
    <source>
        <dbReference type="ARBA" id="ARBA00000085"/>
    </source>
</evidence>
<dbReference type="Pfam" id="PF01590">
    <property type="entry name" value="GAF"/>
    <property type="match status" value="1"/>
</dbReference>
<reference evidence="11" key="2">
    <citation type="journal article" date="2022" name="BMC Genomics">
        <title>Comparative genome analysis of mycobacteria focusing on tRNA and non-coding RNA.</title>
        <authorList>
            <person name="Behra P.R.K."/>
            <person name="Pettersson B.M.F."/>
            <person name="Ramesh M."/>
            <person name="Das S."/>
            <person name="Dasgupta S."/>
            <person name="Kirsebom L.A."/>
        </authorList>
    </citation>
    <scope>NUCLEOTIDE SEQUENCE</scope>
    <source>
        <strain evidence="11">DSM 44242</strain>
    </source>
</reference>
<accession>A0AAW5TEC2</accession>
<dbReference type="GO" id="GO:0005524">
    <property type="term" value="F:ATP binding"/>
    <property type="evidence" value="ECO:0007669"/>
    <property type="project" value="UniProtKB-KW"/>
</dbReference>
<proteinExistence type="predicted"/>
<sequence length="533" mass="56461">MTTEPSSTADKIPSCRPGRERLLAVLLRPTTPPVRWGIVTAAVLIGLEFAVVSQLKRISPDNAFGAVFLFGVLVVSAGWGFRLATAMSIASTLAYVYFHISEGQGSPAPAIAVFLTLALLTNLLVGQARLRAVESEQRRREADEAAELARTMLRGAAALRHVATLVARRVEPADLYQVVVDELVRGLDIDDATLLRYESDSHAVVLASRKQDSHAHRLPTGERFGLDEDTVVGRIARSGAPARVTMYRHHGSAGAARLHDLGIHSGAGAPILVGDRIWGALIAGCVSSEPLPEDTEVRVTDFADLVATAIYNAETRAELTASRARIVAAADQARRGFERDLHDGAQQRIVALGLELRAIEAALPHDAALRPRMGALVDSLSNLHTDLQELSRGLHPAVLSRGGLAAALKTLARRSPVPVSLTVELVGRMAESIEVAGYYLVAESLTNTAKYAHANEVGVQVRADEATLHIEVSDDGVGGANPAAGSGLIGLKDRVEALSGHFEVTSPTGAGTTVTARIPLSGAVRPWPAGRQG</sequence>
<comment type="catalytic activity">
    <reaction evidence="1">
        <text>ATP + protein L-histidine = ADP + protein N-phospho-L-histidine.</text>
        <dbReference type="EC" id="2.7.13.3"/>
    </reaction>
</comment>
<evidence type="ECO:0000256" key="4">
    <source>
        <dbReference type="ARBA" id="ARBA00022679"/>
    </source>
</evidence>
<feature type="transmembrane region" description="Helical" evidence="9">
    <location>
        <begin position="36"/>
        <end position="55"/>
    </location>
</feature>
<evidence type="ECO:0000256" key="8">
    <source>
        <dbReference type="ARBA" id="ARBA00023012"/>
    </source>
</evidence>
<evidence type="ECO:0000259" key="10">
    <source>
        <dbReference type="SMART" id="SM00065"/>
    </source>
</evidence>
<keyword evidence="8" id="KW-0902">Two-component regulatory system</keyword>
<dbReference type="EMBL" id="JBDLOU010000069">
    <property type="protein sequence ID" value="MEX3741516.1"/>
    <property type="molecule type" value="Genomic_DNA"/>
</dbReference>
<feature type="transmembrane region" description="Helical" evidence="9">
    <location>
        <begin position="67"/>
        <end position="98"/>
    </location>
</feature>
<protein>
    <recommendedName>
        <fullName evidence="2">histidine kinase</fullName>
        <ecNumber evidence="2">2.7.13.3</ecNumber>
    </recommendedName>
</protein>
<dbReference type="InterPro" id="IPR011712">
    <property type="entry name" value="Sig_transdc_His_kin_sub3_dim/P"/>
</dbReference>
<keyword evidence="6" id="KW-0418">Kinase</keyword>
<dbReference type="GO" id="GO:0000155">
    <property type="term" value="F:phosphorelay sensor kinase activity"/>
    <property type="evidence" value="ECO:0007669"/>
    <property type="project" value="InterPro"/>
</dbReference>
<keyword evidence="9" id="KW-0812">Transmembrane</keyword>
<dbReference type="Pfam" id="PF07730">
    <property type="entry name" value="HisKA_3"/>
    <property type="match status" value="1"/>
</dbReference>
<dbReference type="Gene3D" id="3.30.565.10">
    <property type="entry name" value="Histidine kinase-like ATPase, C-terminal domain"/>
    <property type="match status" value="1"/>
</dbReference>
<keyword evidence="3" id="KW-0597">Phosphoprotein</keyword>
<dbReference type="CDD" id="cd16917">
    <property type="entry name" value="HATPase_UhpB-NarQ-NarX-like"/>
    <property type="match status" value="1"/>
</dbReference>
<keyword evidence="14" id="KW-1185">Reference proteome</keyword>
<reference evidence="12 14" key="3">
    <citation type="submission" date="2024-04" db="EMBL/GenBank/DDBJ databases">
        <title>Genomic Markers of Mycobacteria.</title>
        <authorList>
            <person name="Soliman M.S."/>
            <person name="Elkholy A."/>
            <person name="Soliman N.S."/>
            <person name="Abbas A."/>
            <person name="Khayrat S."/>
            <person name="Shawky S."/>
        </authorList>
    </citation>
    <scope>NUCLEOTIDE SEQUENCE [LARGE SCALE GENOMIC DNA]</scope>
    <source>
        <strain evidence="12 14">Egy-CU-AM5</strain>
    </source>
</reference>
<dbReference type="SMART" id="SM00065">
    <property type="entry name" value="GAF"/>
    <property type="match status" value="1"/>
</dbReference>
<reference evidence="11" key="1">
    <citation type="submission" date="2020-07" db="EMBL/GenBank/DDBJ databases">
        <authorList>
            <person name="Pettersson B.M.F."/>
            <person name="Behra P.R.K."/>
            <person name="Ramesh M."/>
            <person name="Das S."/>
            <person name="Dasgupta S."/>
            <person name="Kirsebom L.A."/>
        </authorList>
    </citation>
    <scope>NUCLEOTIDE SEQUENCE</scope>
    <source>
        <strain evidence="11">DSM 44242</strain>
    </source>
</reference>
<evidence type="ECO:0000313" key="12">
    <source>
        <dbReference type="EMBL" id="MEX3741516.1"/>
    </source>
</evidence>
<evidence type="ECO:0000256" key="5">
    <source>
        <dbReference type="ARBA" id="ARBA00022741"/>
    </source>
</evidence>
<dbReference type="AlphaFoldDB" id="A0AAW5TEC2"/>
<dbReference type="EC" id="2.7.13.3" evidence="2"/>
<dbReference type="PANTHER" id="PTHR24421">
    <property type="entry name" value="NITRATE/NITRITE SENSOR PROTEIN NARX-RELATED"/>
    <property type="match status" value="1"/>
</dbReference>
<dbReference type="Proteomes" id="UP001141659">
    <property type="component" value="Unassembled WGS sequence"/>
</dbReference>
<dbReference type="InterPro" id="IPR050482">
    <property type="entry name" value="Sensor_HK_TwoCompSys"/>
</dbReference>
<dbReference type="GO" id="GO:0046983">
    <property type="term" value="F:protein dimerization activity"/>
    <property type="evidence" value="ECO:0007669"/>
    <property type="project" value="InterPro"/>
</dbReference>
<dbReference type="SUPFAM" id="SSF55874">
    <property type="entry name" value="ATPase domain of HSP90 chaperone/DNA topoisomerase II/histidine kinase"/>
    <property type="match status" value="1"/>
</dbReference>